<accession>A0A813I600</accession>
<dbReference type="Proteomes" id="UP000626109">
    <property type="component" value="Unassembled WGS sequence"/>
</dbReference>
<evidence type="ECO:0000313" key="2">
    <source>
        <dbReference type="Proteomes" id="UP000626109"/>
    </source>
</evidence>
<dbReference type="AlphaFoldDB" id="A0A813I600"/>
<comment type="caution">
    <text evidence="1">The sequence shown here is derived from an EMBL/GenBank/DDBJ whole genome shotgun (WGS) entry which is preliminary data.</text>
</comment>
<proteinExistence type="predicted"/>
<evidence type="ECO:0008006" key="3">
    <source>
        <dbReference type="Google" id="ProtNLM"/>
    </source>
</evidence>
<organism evidence="1 2">
    <name type="scientific">Polarella glacialis</name>
    <name type="common">Dinoflagellate</name>
    <dbReference type="NCBI Taxonomy" id="89957"/>
    <lineage>
        <taxon>Eukaryota</taxon>
        <taxon>Sar</taxon>
        <taxon>Alveolata</taxon>
        <taxon>Dinophyceae</taxon>
        <taxon>Suessiales</taxon>
        <taxon>Suessiaceae</taxon>
        <taxon>Polarella</taxon>
    </lineage>
</organism>
<gene>
    <name evidence="1" type="ORF">PGLA2088_LOCUS5712</name>
</gene>
<sequence length="159" mass="17477">MLCMFLPSAHTRGHLENRLDRLDIHLMFENTCRQGLCGRLQTRCYTADNEPSLFSKLHLPSRPSETAPVGRSGACQGSTADQFESAADPLFDLEYADDTVLMSRSSHNITKLLQCLQKEAEPYGMALNRAKTKLLVVSGPPAGVVTFTDNTPVHVVGDN</sequence>
<feature type="non-terminal residue" evidence="1">
    <location>
        <position position="159"/>
    </location>
</feature>
<evidence type="ECO:0000313" key="1">
    <source>
        <dbReference type="EMBL" id="CAE8647472.1"/>
    </source>
</evidence>
<dbReference type="EMBL" id="CAJNNW010005495">
    <property type="protein sequence ID" value="CAE8647472.1"/>
    <property type="molecule type" value="Genomic_DNA"/>
</dbReference>
<name>A0A813I600_POLGL</name>
<protein>
    <recommendedName>
        <fullName evidence="3">Reverse transcriptase domain-containing protein</fullName>
    </recommendedName>
</protein>
<reference evidence="1" key="1">
    <citation type="submission" date="2021-02" db="EMBL/GenBank/DDBJ databases">
        <authorList>
            <person name="Dougan E. K."/>
            <person name="Rhodes N."/>
            <person name="Thang M."/>
            <person name="Chan C."/>
        </authorList>
    </citation>
    <scope>NUCLEOTIDE SEQUENCE</scope>
</reference>